<organism evidence="1 2">
    <name type="scientific">Aspergillus brunneoviolaceus CBS 621.78</name>
    <dbReference type="NCBI Taxonomy" id="1450534"/>
    <lineage>
        <taxon>Eukaryota</taxon>
        <taxon>Fungi</taxon>
        <taxon>Dikarya</taxon>
        <taxon>Ascomycota</taxon>
        <taxon>Pezizomycotina</taxon>
        <taxon>Eurotiomycetes</taxon>
        <taxon>Eurotiomycetidae</taxon>
        <taxon>Eurotiales</taxon>
        <taxon>Aspergillaceae</taxon>
        <taxon>Aspergillus</taxon>
        <taxon>Aspergillus subgen. Circumdati</taxon>
    </lineage>
</organism>
<proteinExistence type="predicted"/>
<name>A0ACD1FYQ3_9EURO</name>
<protein>
    <submittedName>
        <fullName evidence="1">Uncharacterized protein</fullName>
    </submittedName>
</protein>
<reference evidence="1" key="1">
    <citation type="submission" date="2018-02" db="EMBL/GenBank/DDBJ databases">
        <title>The genomes of Aspergillus section Nigri reveals drivers in fungal speciation.</title>
        <authorList>
            <consortium name="DOE Joint Genome Institute"/>
            <person name="Vesth T.C."/>
            <person name="Nybo J."/>
            <person name="Theobald S."/>
            <person name="Brandl J."/>
            <person name="Frisvad J.C."/>
            <person name="Nielsen K.F."/>
            <person name="Lyhne E.K."/>
            <person name="Kogle M.E."/>
            <person name="Kuo A."/>
            <person name="Riley R."/>
            <person name="Clum A."/>
            <person name="Nolan M."/>
            <person name="Lipzen A."/>
            <person name="Salamov A."/>
            <person name="Henrissat B."/>
            <person name="Wiebenga A."/>
            <person name="De vries R.P."/>
            <person name="Grigoriev I.V."/>
            <person name="Mortensen U.H."/>
            <person name="Andersen M.R."/>
            <person name="Baker S.E."/>
        </authorList>
    </citation>
    <scope>NUCLEOTIDE SEQUENCE</scope>
    <source>
        <strain evidence="1">CBS 621.78</strain>
    </source>
</reference>
<accession>A0ACD1FYQ3</accession>
<evidence type="ECO:0000313" key="1">
    <source>
        <dbReference type="EMBL" id="RAH42104.1"/>
    </source>
</evidence>
<evidence type="ECO:0000313" key="2">
    <source>
        <dbReference type="Proteomes" id="UP000249057"/>
    </source>
</evidence>
<sequence length="100" mass="11295">MFFLFFVHCPLYLLAHAGRNFPRRLQTRILYCSFCIWVVVFFRLGGKCSGLINIRGESNPIHGHSNGDWSSAIHLLSSSFTVSTDSISFYLEESGGANQF</sequence>
<keyword evidence="2" id="KW-1185">Reference proteome</keyword>
<dbReference type="Proteomes" id="UP000249057">
    <property type="component" value="Unassembled WGS sequence"/>
</dbReference>
<gene>
    <name evidence="1" type="ORF">BO95DRAFT_252181</name>
</gene>
<dbReference type="EMBL" id="KZ825379">
    <property type="protein sequence ID" value="RAH42104.1"/>
    <property type="molecule type" value="Genomic_DNA"/>
</dbReference>